<sequence>MVQRPDLASTELQQQLLAHRAHPRQRHRLTHLLRGHTSDVKSVHATALALPNGSGTVELIFSVSRDSTARTWFRLVPERVQQREGGGGGGETSSAGAQAGWRSGPTFDGGGRYLNSVTFVSNEDVRSGKGQLILGGLDSLIRVYNFDAASLLSSADLDTTTVISEPFQVVQEHYDNITCLRSYPSSASASGSGSASASGPPLFLSASWDATARSYRRDAKGRWNVLHVLKGHKSAVWGVECVDARPGEEKYLTASADLFIRLYHGEELKVIWAGHQDVVRSLVLLPFTPPSNPEDTSQDDIGPLFLSTSNDPPLLINSLSPSARPPNQPTNGGEPVKILEGHSSIVYECRLCPPASSSSSSSTTGARSEVVTSSEDGTLRWWDWTVSASDSTSALLETVEMPVESVWCVACLPLSGDVVAGGSDGVVRVYSQAELTSKEDQEFGEGEGLPSEAERREEERLVEEVARKKGRRSQGAQTSELVALPTTTTSDLSDPSASSESSAPAAAPTSVKQVHPETGVAYDVLLPIDISDDHPEPLLLGVNRGDDPALIARDFLARNSLGDSERYVADIVAFVEMMLPR</sequence>
<feature type="compositionally biased region" description="Low complexity" evidence="4">
    <location>
        <begin position="483"/>
        <end position="510"/>
    </location>
</feature>
<dbReference type="RefSeq" id="XP_025347544.1">
    <property type="nucleotide sequence ID" value="XM_025492642.1"/>
</dbReference>
<reference evidence="6 7" key="1">
    <citation type="journal article" date="2018" name="Mol. Biol. Evol.">
        <title>Broad Genomic Sampling Reveals a Smut Pathogenic Ancestry of the Fungal Clade Ustilaginomycotina.</title>
        <authorList>
            <person name="Kijpornyongpan T."/>
            <person name="Mondo S.J."/>
            <person name="Barry K."/>
            <person name="Sandor L."/>
            <person name="Lee J."/>
            <person name="Lipzen A."/>
            <person name="Pangilinan J."/>
            <person name="LaButti K."/>
            <person name="Hainaut M."/>
            <person name="Henrissat B."/>
            <person name="Grigoriev I.V."/>
            <person name="Spatafora J.W."/>
            <person name="Aime M.C."/>
        </authorList>
    </citation>
    <scope>NUCLEOTIDE SEQUENCE [LARGE SCALE GENOMIC DNA]</scope>
    <source>
        <strain evidence="6 7">MCA 4718</strain>
    </source>
</reference>
<evidence type="ECO:0000256" key="2">
    <source>
        <dbReference type="ARBA" id="ARBA00022574"/>
    </source>
</evidence>
<evidence type="ECO:0000256" key="3">
    <source>
        <dbReference type="ARBA" id="ARBA00022737"/>
    </source>
</evidence>
<dbReference type="Pfam" id="PF00400">
    <property type="entry name" value="WD40"/>
    <property type="match status" value="2"/>
</dbReference>
<evidence type="ECO:0000313" key="7">
    <source>
        <dbReference type="Proteomes" id="UP000245942"/>
    </source>
</evidence>
<dbReference type="GO" id="GO:0010992">
    <property type="term" value="P:ubiquitin recycling"/>
    <property type="evidence" value="ECO:0007669"/>
    <property type="project" value="TreeGrafter"/>
</dbReference>
<feature type="region of interest" description="Disordered" evidence="4">
    <location>
        <begin position="316"/>
        <end position="335"/>
    </location>
</feature>
<evidence type="ECO:0000256" key="1">
    <source>
        <dbReference type="ARBA" id="ARBA00022490"/>
    </source>
</evidence>
<dbReference type="InterPro" id="IPR036322">
    <property type="entry name" value="WD40_repeat_dom_sf"/>
</dbReference>
<protein>
    <submittedName>
        <fullName evidence="6">WD40 repeat-like protein</fullName>
    </submittedName>
</protein>
<dbReference type="AlphaFoldDB" id="A0A316U6C6"/>
<keyword evidence="1" id="KW-0963">Cytoplasm</keyword>
<accession>A0A316U6C6</accession>
<feature type="compositionally biased region" description="Polar residues" evidence="4">
    <location>
        <begin position="363"/>
        <end position="372"/>
    </location>
</feature>
<evidence type="ECO:0000313" key="6">
    <source>
        <dbReference type="EMBL" id="PWN20384.1"/>
    </source>
</evidence>
<feature type="domain" description="PFU" evidence="5">
    <location>
        <begin position="517"/>
        <end position="576"/>
    </location>
</feature>
<dbReference type="Gene3D" id="3.10.20.870">
    <property type="entry name" value="PFU (PLAA family ubiquitin binding), C-terminal domain"/>
    <property type="match status" value="1"/>
</dbReference>
<dbReference type="GO" id="GO:0043130">
    <property type="term" value="F:ubiquitin binding"/>
    <property type="evidence" value="ECO:0007669"/>
    <property type="project" value="TreeGrafter"/>
</dbReference>
<gene>
    <name evidence="6" type="ORF">BCV69DRAFT_283264</name>
</gene>
<evidence type="ECO:0000256" key="4">
    <source>
        <dbReference type="SAM" id="MobiDB-lite"/>
    </source>
</evidence>
<dbReference type="EMBL" id="KZ819328">
    <property type="protein sequence ID" value="PWN20384.1"/>
    <property type="molecule type" value="Genomic_DNA"/>
</dbReference>
<keyword evidence="7" id="KW-1185">Reference proteome</keyword>
<name>A0A316U6C6_9BASI</name>
<dbReference type="STRING" id="1684307.A0A316U6C6"/>
<dbReference type="InterPro" id="IPR001680">
    <property type="entry name" value="WD40_rpt"/>
</dbReference>
<organism evidence="6 7">
    <name type="scientific">Pseudomicrostroma glucosiphilum</name>
    <dbReference type="NCBI Taxonomy" id="1684307"/>
    <lineage>
        <taxon>Eukaryota</taxon>
        <taxon>Fungi</taxon>
        <taxon>Dikarya</taxon>
        <taxon>Basidiomycota</taxon>
        <taxon>Ustilaginomycotina</taxon>
        <taxon>Exobasidiomycetes</taxon>
        <taxon>Microstromatales</taxon>
        <taxon>Microstromatales incertae sedis</taxon>
        <taxon>Pseudomicrostroma</taxon>
    </lineage>
</organism>
<proteinExistence type="predicted"/>
<dbReference type="Gene3D" id="2.130.10.10">
    <property type="entry name" value="YVTN repeat-like/Quinoprotein amine dehydrogenase"/>
    <property type="match status" value="1"/>
</dbReference>
<dbReference type="InterPro" id="IPR038122">
    <property type="entry name" value="PFU_sf"/>
</dbReference>
<dbReference type="Proteomes" id="UP000245942">
    <property type="component" value="Unassembled WGS sequence"/>
</dbReference>
<dbReference type="PANTHER" id="PTHR19849">
    <property type="entry name" value="PHOSPHOLIPASE A-2-ACTIVATING PROTEIN"/>
    <property type="match status" value="1"/>
</dbReference>
<feature type="region of interest" description="Disordered" evidence="4">
    <location>
        <begin position="438"/>
        <end position="514"/>
    </location>
</feature>
<dbReference type="GO" id="GO:0043161">
    <property type="term" value="P:proteasome-mediated ubiquitin-dependent protein catabolic process"/>
    <property type="evidence" value="ECO:0007669"/>
    <property type="project" value="TreeGrafter"/>
</dbReference>
<dbReference type="PANTHER" id="PTHR19849:SF0">
    <property type="entry name" value="PHOSPHOLIPASE A-2-ACTIVATING PROTEIN"/>
    <property type="match status" value="1"/>
</dbReference>
<dbReference type="GO" id="GO:0005634">
    <property type="term" value="C:nucleus"/>
    <property type="evidence" value="ECO:0007669"/>
    <property type="project" value="TreeGrafter"/>
</dbReference>
<evidence type="ECO:0000259" key="5">
    <source>
        <dbReference type="Pfam" id="PF09070"/>
    </source>
</evidence>
<dbReference type="InterPro" id="IPR015155">
    <property type="entry name" value="PFU"/>
</dbReference>
<keyword evidence="3" id="KW-0677">Repeat</keyword>
<dbReference type="InterPro" id="IPR015943">
    <property type="entry name" value="WD40/YVTN_repeat-like_dom_sf"/>
</dbReference>
<feature type="region of interest" description="Disordered" evidence="4">
    <location>
        <begin position="353"/>
        <end position="372"/>
    </location>
</feature>
<dbReference type="SUPFAM" id="SSF50978">
    <property type="entry name" value="WD40 repeat-like"/>
    <property type="match status" value="1"/>
</dbReference>
<dbReference type="GO" id="GO:0005737">
    <property type="term" value="C:cytoplasm"/>
    <property type="evidence" value="ECO:0007669"/>
    <property type="project" value="TreeGrafter"/>
</dbReference>
<dbReference type="Pfam" id="PF09070">
    <property type="entry name" value="PFU"/>
    <property type="match status" value="1"/>
</dbReference>
<dbReference type="SMART" id="SM00320">
    <property type="entry name" value="WD40"/>
    <property type="match status" value="7"/>
</dbReference>
<feature type="compositionally biased region" description="Basic and acidic residues" evidence="4">
    <location>
        <begin position="452"/>
        <end position="467"/>
    </location>
</feature>
<keyword evidence="2" id="KW-0853">WD repeat</keyword>
<dbReference type="GeneID" id="37014376"/>
<feature type="region of interest" description="Disordered" evidence="4">
    <location>
        <begin position="80"/>
        <end position="102"/>
    </location>
</feature>
<dbReference type="OrthoDB" id="10265988at2759"/>